<dbReference type="Pfam" id="PF13181">
    <property type="entry name" value="TPR_8"/>
    <property type="match status" value="1"/>
</dbReference>
<feature type="binding site" evidence="5">
    <location>
        <position position="107"/>
    </location>
    <ligand>
        <name>ATP</name>
        <dbReference type="ChEBI" id="CHEBI:30616"/>
    </ligand>
</feature>
<dbReference type="PROSITE" id="PS00108">
    <property type="entry name" value="PROTEIN_KINASE_ST"/>
    <property type="match status" value="1"/>
</dbReference>
<dbReference type="SMART" id="SM00220">
    <property type="entry name" value="S_TKc"/>
    <property type="match status" value="1"/>
</dbReference>
<evidence type="ECO:0000256" key="4">
    <source>
        <dbReference type="ARBA" id="ARBA00022840"/>
    </source>
</evidence>
<sequence>MDAERWQRLSPLLDALLDLPPDGRIDELERLRAEDPVLAAELQALLATEDTDADFLHDPLPGTRPTSREGTRLGPYQLEHLLGEGGMGQVWLAERADGLYRRQLALKLLRPGYADPNLRLRFSREREILARLQHPNIARLLDAGIGEGDQPYLVLEYVEGVPLTEYCRDHALPVEARLRLFLQVCSAVSHAHANLIVHRDLKPSNMLVTADHEVRLLDFGIAKLLDRDGVDSAHVRTEVRAFTLHYAAPEQVRGEPVSTLTDVYSLGVVLYELLAGDKPYRLRRQSDAEWERAILEVSPPRPSVAVQRLAEAGQLEAAPARRLARRLRGDLDNIALKALNKVPARRYGSVEALARDVERHLEGRPVEARPPRIGYQLQKYLQRHAWGVALGSVAMVVLLAALGLALWHAHEARHEAARAQALQRFVLGLFDHAGGAQRSQGMAMRELLSTGARRGESELKEQPRALAELLGVIARLYIGIGAYQEALALSERQLLLLDSDPGAADGVRLDAASQHGRALRLLSRSQECVARMQPLADAAQELEHALPQQVADFYIQYGRCRRMLGETRVARQWYERAIEIRRGVLRDDAGVAEALIDLAALESDVAHTSAAIEQFLAAQRQLRARLGDRHPLMVEIQRSLGALYLDRGQAVEAEAALRSGLALALELNGPAHPSTLAVRRQLGLAYLQLGRLAEAEQALRAQHGPTEAALGPRHRETGLSLYALGRLALERGDTAAAITTFEQAVAVWRQPDGRYGLDYALADLAQALQAKGDREAARARFEEARRVRVARFGASHPAVGDLDRMMGELLLESGDVAAALPWLERADQLTRLGYGPEDPRSLRAQLALARAQAGSGEGESGADRLARFAAALPADAALAPLRWEAQAYAAQALCHDQDVAGGRRMLGALDAELLAARPEGGRLSREVAGLAATCSVRLNGPTAATAAR</sequence>
<dbReference type="Pfam" id="PF13424">
    <property type="entry name" value="TPR_12"/>
    <property type="match status" value="1"/>
</dbReference>
<evidence type="ECO:0000256" key="7">
    <source>
        <dbReference type="SAM" id="Phobius"/>
    </source>
</evidence>
<dbReference type="SUPFAM" id="SSF48452">
    <property type="entry name" value="TPR-like"/>
    <property type="match status" value="3"/>
</dbReference>
<feature type="domain" description="Protein kinase" evidence="8">
    <location>
        <begin position="76"/>
        <end position="361"/>
    </location>
</feature>
<name>A0ABQ6Z6Y1_9GAMM</name>
<evidence type="ECO:0000313" key="10">
    <source>
        <dbReference type="Proteomes" id="UP000788419"/>
    </source>
</evidence>
<dbReference type="InterPro" id="IPR011990">
    <property type="entry name" value="TPR-like_helical_dom_sf"/>
</dbReference>
<dbReference type="PANTHER" id="PTHR43289:SF34">
    <property type="entry name" value="SERINE_THREONINE-PROTEIN KINASE YBDM-RELATED"/>
    <property type="match status" value="1"/>
</dbReference>
<accession>A0ABQ6Z6Y1</accession>
<keyword evidence="4 5" id="KW-0067">ATP-binding</keyword>
<dbReference type="Pfam" id="PF13374">
    <property type="entry name" value="TPR_10"/>
    <property type="match status" value="1"/>
</dbReference>
<keyword evidence="3" id="KW-0418">Kinase</keyword>
<dbReference type="SUPFAM" id="SSF56112">
    <property type="entry name" value="Protein kinase-like (PK-like)"/>
    <property type="match status" value="1"/>
</dbReference>
<keyword evidence="7" id="KW-1133">Transmembrane helix</keyword>
<reference evidence="9 10" key="1">
    <citation type="submission" date="2017-10" db="EMBL/GenBank/DDBJ databases">
        <title>Whole genome sequencing of members of genus Pseudoxanthomonas.</title>
        <authorList>
            <person name="Kumar S."/>
            <person name="Bansal K."/>
            <person name="Kaur A."/>
            <person name="Patil P."/>
            <person name="Sharma S."/>
            <person name="Patil P.B."/>
        </authorList>
    </citation>
    <scope>NUCLEOTIDE SEQUENCE [LARGE SCALE GENOMIC DNA]</scope>
    <source>
        <strain evidence="9 10">DSM 17801</strain>
    </source>
</reference>
<dbReference type="Proteomes" id="UP000788419">
    <property type="component" value="Unassembled WGS sequence"/>
</dbReference>
<dbReference type="EMBL" id="PDWN01000008">
    <property type="protein sequence ID" value="KAF1694424.1"/>
    <property type="molecule type" value="Genomic_DNA"/>
</dbReference>
<dbReference type="PROSITE" id="PS00107">
    <property type="entry name" value="PROTEIN_KINASE_ATP"/>
    <property type="match status" value="1"/>
</dbReference>
<dbReference type="Gene3D" id="3.30.200.20">
    <property type="entry name" value="Phosphorylase Kinase, domain 1"/>
    <property type="match status" value="1"/>
</dbReference>
<dbReference type="CDD" id="cd14014">
    <property type="entry name" value="STKc_PknB_like"/>
    <property type="match status" value="1"/>
</dbReference>
<dbReference type="Pfam" id="PF00069">
    <property type="entry name" value="Pkinase"/>
    <property type="match status" value="1"/>
</dbReference>
<dbReference type="InterPro" id="IPR008271">
    <property type="entry name" value="Ser/Thr_kinase_AS"/>
</dbReference>
<keyword evidence="10" id="KW-1185">Reference proteome</keyword>
<dbReference type="SMART" id="SM00028">
    <property type="entry name" value="TPR"/>
    <property type="match status" value="6"/>
</dbReference>
<dbReference type="Gene3D" id="1.25.40.10">
    <property type="entry name" value="Tetratricopeptide repeat domain"/>
    <property type="match status" value="3"/>
</dbReference>
<proteinExistence type="predicted"/>
<dbReference type="Gene3D" id="1.10.510.10">
    <property type="entry name" value="Transferase(Phosphotransferase) domain 1"/>
    <property type="match status" value="1"/>
</dbReference>
<dbReference type="InterPro" id="IPR019734">
    <property type="entry name" value="TPR_rpt"/>
</dbReference>
<keyword evidence="7" id="KW-0472">Membrane</keyword>
<evidence type="ECO:0000256" key="6">
    <source>
        <dbReference type="SAM" id="MobiDB-lite"/>
    </source>
</evidence>
<dbReference type="PANTHER" id="PTHR43289">
    <property type="entry name" value="MITOGEN-ACTIVATED PROTEIN KINASE KINASE KINASE 20-RELATED"/>
    <property type="match status" value="1"/>
</dbReference>
<dbReference type="InterPro" id="IPR017441">
    <property type="entry name" value="Protein_kinase_ATP_BS"/>
</dbReference>
<feature type="region of interest" description="Disordered" evidence="6">
    <location>
        <begin position="53"/>
        <end position="72"/>
    </location>
</feature>
<keyword evidence="2 5" id="KW-0547">Nucleotide-binding</keyword>
<evidence type="ECO:0000313" key="9">
    <source>
        <dbReference type="EMBL" id="KAF1694424.1"/>
    </source>
</evidence>
<dbReference type="PROSITE" id="PS50011">
    <property type="entry name" value="PROTEIN_KINASE_DOM"/>
    <property type="match status" value="1"/>
</dbReference>
<gene>
    <name evidence="9" type="ORF">CSC65_09605</name>
</gene>
<keyword evidence="1" id="KW-0808">Transferase</keyword>
<dbReference type="InterPro" id="IPR000719">
    <property type="entry name" value="Prot_kinase_dom"/>
</dbReference>
<feature type="transmembrane region" description="Helical" evidence="7">
    <location>
        <begin position="385"/>
        <end position="407"/>
    </location>
</feature>
<dbReference type="InterPro" id="IPR011009">
    <property type="entry name" value="Kinase-like_dom_sf"/>
</dbReference>
<evidence type="ECO:0000256" key="1">
    <source>
        <dbReference type="ARBA" id="ARBA00022679"/>
    </source>
</evidence>
<organism evidence="9 10">
    <name type="scientific">Pseudoxanthomonas daejeonensis</name>
    <dbReference type="NCBI Taxonomy" id="266062"/>
    <lineage>
        <taxon>Bacteria</taxon>
        <taxon>Pseudomonadati</taxon>
        <taxon>Pseudomonadota</taxon>
        <taxon>Gammaproteobacteria</taxon>
        <taxon>Lysobacterales</taxon>
        <taxon>Lysobacteraceae</taxon>
        <taxon>Pseudoxanthomonas</taxon>
    </lineage>
</organism>
<comment type="caution">
    <text evidence="9">The sequence shown here is derived from an EMBL/GenBank/DDBJ whole genome shotgun (WGS) entry which is preliminary data.</text>
</comment>
<protein>
    <recommendedName>
        <fullName evidence="8">Protein kinase domain-containing protein</fullName>
    </recommendedName>
</protein>
<dbReference type="RefSeq" id="WP_162410371.1">
    <property type="nucleotide sequence ID" value="NZ_PDWN01000008.1"/>
</dbReference>
<evidence type="ECO:0000256" key="2">
    <source>
        <dbReference type="ARBA" id="ARBA00022741"/>
    </source>
</evidence>
<evidence type="ECO:0000259" key="8">
    <source>
        <dbReference type="PROSITE" id="PS50011"/>
    </source>
</evidence>
<evidence type="ECO:0000256" key="3">
    <source>
        <dbReference type="ARBA" id="ARBA00022777"/>
    </source>
</evidence>
<evidence type="ECO:0000256" key="5">
    <source>
        <dbReference type="PROSITE-ProRule" id="PRU10141"/>
    </source>
</evidence>
<keyword evidence="7" id="KW-0812">Transmembrane</keyword>